<comment type="caution">
    <text evidence="1">The sequence shown here is derived from an EMBL/GenBank/DDBJ whole genome shotgun (WGS) entry which is preliminary data.</text>
</comment>
<protein>
    <submittedName>
        <fullName evidence="1">Uncharacterized protein</fullName>
    </submittedName>
</protein>
<accession>A0ABU2NUB6</accession>
<sequence>MNFRRRSPSDLGLELWDLVKDAGEDGMPRETALGHMSAAQFEVAKVWDRDEMCAREGECFLYVLGQYVISRDPQLSVLALNREIELLYRRAVRLHRSAIAPLTEAEQQVPQLRVVHTTLASMIEAAAPLRHAGFSAEAAVRNGTDR</sequence>
<dbReference type="Proteomes" id="UP001183414">
    <property type="component" value="Unassembled WGS sequence"/>
</dbReference>
<keyword evidence="2" id="KW-1185">Reference proteome</keyword>
<proteinExistence type="predicted"/>
<dbReference type="EMBL" id="JAVREQ010000013">
    <property type="protein sequence ID" value="MDT0380211.1"/>
    <property type="molecule type" value="Genomic_DNA"/>
</dbReference>
<organism evidence="1 2">
    <name type="scientific">Streptomyces hazeniae</name>
    <dbReference type="NCBI Taxonomy" id="3075538"/>
    <lineage>
        <taxon>Bacteria</taxon>
        <taxon>Bacillati</taxon>
        <taxon>Actinomycetota</taxon>
        <taxon>Actinomycetes</taxon>
        <taxon>Kitasatosporales</taxon>
        <taxon>Streptomycetaceae</taxon>
        <taxon>Streptomyces</taxon>
    </lineage>
</organism>
<reference evidence="2" key="1">
    <citation type="submission" date="2023-07" db="EMBL/GenBank/DDBJ databases">
        <title>30 novel species of actinomycetes from the DSMZ collection.</title>
        <authorList>
            <person name="Nouioui I."/>
        </authorList>
    </citation>
    <scope>NUCLEOTIDE SEQUENCE [LARGE SCALE GENOMIC DNA]</scope>
    <source>
        <strain evidence="2">DSM 42041</strain>
    </source>
</reference>
<evidence type="ECO:0000313" key="2">
    <source>
        <dbReference type="Proteomes" id="UP001183414"/>
    </source>
</evidence>
<dbReference type="RefSeq" id="WP_311673977.1">
    <property type="nucleotide sequence ID" value="NZ_JAVREQ010000013.1"/>
</dbReference>
<evidence type="ECO:0000313" key="1">
    <source>
        <dbReference type="EMBL" id="MDT0380211.1"/>
    </source>
</evidence>
<name>A0ABU2NUB6_9ACTN</name>
<gene>
    <name evidence="1" type="ORF">RM572_15740</name>
</gene>